<name>A0A291LZ01_9RHOB</name>
<dbReference type="RefSeq" id="WP_097373270.1">
    <property type="nucleotide sequence ID" value="NZ_CP021404.1"/>
</dbReference>
<reference evidence="2 3" key="1">
    <citation type="submission" date="2017-05" db="EMBL/GenBank/DDBJ databases">
        <title>Comparative genomic and metabolic analysis of manganese-oxidizing mechanisms in Celeribater manganoxidans DY25T: its adaption to the environment of polymetallic nodule.</title>
        <authorList>
            <person name="Wang X."/>
        </authorList>
    </citation>
    <scope>NUCLEOTIDE SEQUENCE [LARGE SCALE GENOMIC DNA]</scope>
    <source>
        <strain evidence="2 3">DY25</strain>
    </source>
</reference>
<evidence type="ECO:0000313" key="3">
    <source>
        <dbReference type="Proteomes" id="UP000219050"/>
    </source>
</evidence>
<feature type="domain" description="MoaB/Mog" evidence="1">
    <location>
        <begin position="195"/>
        <end position="289"/>
    </location>
</feature>
<proteinExistence type="predicted"/>
<dbReference type="KEGG" id="cmag:CBW24_08125"/>
<keyword evidence="3" id="KW-1185">Reference proteome</keyword>
<organism evidence="2 3">
    <name type="scientific">Pacificitalea manganoxidans</name>
    <dbReference type="NCBI Taxonomy" id="1411902"/>
    <lineage>
        <taxon>Bacteria</taxon>
        <taxon>Pseudomonadati</taxon>
        <taxon>Pseudomonadota</taxon>
        <taxon>Alphaproteobacteria</taxon>
        <taxon>Rhodobacterales</taxon>
        <taxon>Paracoccaceae</taxon>
        <taxon>Pacificitalea</taxon>
    </lineage>
</organism>
<accession>A0A291LZ01</accession>
<dbReference type="InterPro" id="IPR001453">
    <property type="entry name" value="MoaB/Mog_dom"/>
</dbReference>
<sequence length="334" mass="34255">MRFGPVPVGEAAGAILAHSMRIGARRLKKGVVLNADDIVALQAAGEARITVARLEPGDIAEDAAAAELAHALVPDPKAAGLQVGRAFTGRVNLHATRPGILHVDASAVHALNRVDPAITLATLAPLTRVSARLLAGTVKIIAYAVPGTALETACAAVAGRDALRVLPVIRRRAGLILTEVPGQKPSLSVKGRAAVETRLQALGMELAECRAVAHDTDAIAAALPAVAGDMVLILTGSATSDLRDTAPEAVRAAGGQVARFGMPVDPGNLLFTAHLGERPVIGLPGCARSPALNGADWVLERIACGLEVGDDDIAMLGVGGLLKEIPIRPQPREG</sequence>
<dbReference type="UniPathway" id="UPA00344"/>
<evidence type="ECO:0000259" key="1">
    <source>
        <dbReference type="Pfam" id="PF00994"/>
    </source>
</evidence>
<dbReference type="Gene3D" id="3.40.980.10">
    <property type="entry name" value="MoaB/Mog-like domain"/>
    <property type="match status" value="1"/>
</dbReference>
<gene>
    <name evidence="2" type="ORF">CBW24_08125</name>
</gene>
<dbReference type="Pfam" id="PF00994">
    <property type="entry name" value="MoCF_biosynth"/>
    <property type="match status" value="1"/>
</dbReference>
<dbReference type="SUPFAM" id="SSF53218">
    <property type="entry name" value="Molybdenum cofactor biosynthesis proteins"/>
    <property type="match status" value="1"/>
</dbReference>
<dbReference type="CDD" id="cd03522">
    <property type="entry name" value="MoeA_like"/>
    <property type="match status" value="1"/>
</dbReference>
<protein>
    <submittedName>
        <fullName evidence="2">Molybdopterin biosynthesis protein</fullName>
    </submittedName>
</protein>
<dbReference type="OrthoDB" id="9779263at2"/>
<dbReference type="AlphaFoldDB" id="A0A291LZ01"/>
<evidence type="ECO:0000313" key="2">
    <source>
        <dbReference type="EMBL" id="ATI41973.1"/>
    </source>
</evidence>
<dbReference type="Proteomes" id="UP000219050">
    <property type="component" value="Chromosome"/>
</dbReference>
<dbReference type="InterPro" id="IPR036425">
    <property type="entry name" value="MoaB/Mog-like_dom_sf"/>
</dbReference>
<dbReference type="EMBL" id="CP021404">
    <property type="protein sequence ID" value="ATI41973.1"/>
    <property type="molecule type" value="Genomic_DNA"/>
</dbReference>